<dbReference type="Pfam" id="PF11705">
    <property type="entry name" value="RNA_pol_3_Rpc31"/>
    <property type="match status" value="1"/>
</dbReference>
<comment type="similarity">
    <text evidence="2">Belongs to the eukaryotic RPC7 RNA polymerase subunit family.</text>
</comment>
<dbReference type="PANTHER" id="PTHR15367:SF3">
    <property type="entry name" value="DNA-DIRECTED RNA POLYMERASE III SUBUNIT RPC7"/>
    <property type="match status" value="1"/>
</dbReference>
<evidence type="ECO:0000256" key="3">
    <source>
        <dbReference type="ARBA" id="ARBA00023242"/>
    </source>
</evidence>
<accession>A0A8T2KQZ9</accession>
<evidence type="ECO:0000313" key="5">
    <source>
        <dbReference type="Proteomes" id="UP000752171"/>
    </source>
</evidence>
<dbReference type="Proteomes" id="UP000752171">
    <property type="component" value="Unassembled WGS sequence"/>
</dbReference>
<reference evidence="4 5" key="1">
    <citation type="submission" date="2021-07" db="EMBL/GenBank/DDBJ databases">
        <authorList>
            <person name="Imarazene B."/>
            <person name="Zahm M."/>
            <person name="Klopp C."/>
            <person name="Cabau C."/>
            <person name="Beille S."/>
            <person name="Jouanno E."/>
            <person name="Castinel A."/>
            <person name="Lluch J."/>
            <person name="Gil L."/>
            <person name="Kuchtly C."/>
            <person name="Lopez Roques C."/>
            <person name="Donnadieu C."/>
            <person name="Parrinello H."/>
            <person name="Journot L."/>
            <person name="Du K."/>
            <person name="Schartl M."/>
            <person name="Retaux S."/>
            <person name="Guiguen Y."/>
        </authorList>
    </citation>
    <scope>NUCLEOTIDE SEQUENCE [LARGE SCALE GENOMIC DNA]</scope>
    <source>
        <strain evidence="4">Pach_M1</strain>
        <tissue evidence="4">Testis</tissue>
    </source>
</reference>
<dbReference type="GO" id="GO:0006383">
    <property type="term" value="P:transcription by RNA polymerase III"/>
    <property type="evidence" value="ECO:0007669"/>
    <property type="project" value="InterPro"/>
</dbReference>
<evidence type="ECO:0000313" key="4">
    <source>
        <dbReference type="EMBL" id="KAG9261788.1"/>
    </source>
</evidence>
<sequence>MAGRGRGVAAFTFNIEALGLNRGSMPETQRGPRPMFPEVEFKPVPLKAGEAEDYMLALKQEIRGKMKGLPFNIKPRSSKNNVEKYKEKYVKEYSKICDEEWTPDWNRLPKELMPQKKKIIRKTGACTSFTCVHFCQMLRNWRRKGMINQTRRKRKVAKRRLVKRMKRKLKERSLMKKSLRRRMITLQATLKMVMITELAVMTIWMKPHTDLYSSSFSVFCSLKETYIYVLCNCVLKYKQDLEIQVLKYSSFIFKLQLRSIGRRHILLKFLVEQKCHGQEKTFTI</sequence>
<dbReference type="GO" id="GO:0005666">
    <property type="term" value="C:RNA polymerase III complex"/>
    <property type="evidence" value="ECO:0007669"/>
    <property type="project" value="TreeGrafter"/>
</dbReference>
<dbReference type="PANTHER" id="PTHR15367">
    <property type="entry name" value="DNA-DIRECTED RNA POLYMERASE III"/>
    <property type="match status" value="1"/>
</dbReference>
<name>A0A8T2KQZ9_ASTMX</name>
<dbReference type="InterPro" id="IPR024661">
    <property type="entry name" value="RNA_pol_III_Rpc31"/>
</dbReference>
<evidence type="ECO:0000256" key="1">
    <source>
        <dbReference type="ARBA" id="ARBA00004123"/>
    </source>
</evidence>
<comment type="caution">
    <text evidence="4">The sequence shown here is derived from an EMBL/GenBank/DDBJ whole genome shotgun (WGS) entry which is preliminary data.</text>
</comment>
<keyword evidence="3" id="KW-0539">Nucleus</keyword>
<gene>
    <name evidence="4" type="primary">POLR3G</name>
    <name evidence="4" type="ORF">AMEX_G25388</name>
</gene>
<keyword evidence="4" id="KW-0240">DNA-directed RNA polymerase</keyword>
<keyword evidence="4" id="KW-0804">Transcription</keyword>
<proteinExistence type="inferred from homology"/>
<evidence type="ECO:0000256" key="2">
    <source>
        <dbReference type="ARBA" id="ARBA00008352"/>
    </source>
</evidence>
<organism evidence="4 5">
    <name type="scientific">Astyanax mexicanus</name>
    <name type="common">Blind cave fish</name>
    <name type="synonym">Astyanax fasciatus mexicanus</name>
    <dbReference type="NCBI Taxonomy" id="7994"/>
    <lineage>
        <taxon>Eukaryota</taxon>
        <taxon>Metazoa</taxon>
        <taxon>Chordata</taxon>
        <taxon>Craniata</taxon>
        <taxon>Vertebrata</taxon>
        <taxon>Euteleostomi</taxon>
        <taxon>Actinopterygii</taxon>
        <taxon>Neopterygii</taxon>
        <taxon>Teleostei</taxon>
        <taxon>Ostariophysi</taxon>
        <taxon>Characiformes</taxon>
        <taxon>Characoidei</taxon>
        <taxon>Acestrorhamphidae</taxon>
        <taxon>Acestrorhamphinae</taxon>
        <taxon>Astyanax</taxon>
    </lineage>
</organism>
<comment type="subcellular location">
    <subcellularLocation>
        <location evidence="1">Nucleus</location>
    </subcellularLocation>
</comment>
<dbReference type="AlphaFoldDB" id="A0A8T2KQZ9"/>
<protein>
    <submittedName>
        <fullName evidence="4">DNA-directed RNA polymerase III subunit RPC7 isoform X1</fullName>
    </submittedName>
</protein>
<dbReference type="EMBL" id="JAICCE010000022">
    <property type="protein sequence ID" value="KAG9261788.1"/>
    <property type="molecule type" value="Genomic_DNA"/>
</dbReference>